<evidence type="ECO:0000313" key="3">
    <source>
        <dbReference type="Proteomes" id="UP001596143"/>
    </source>
</evidence>
<evidence type="ECO:0000313" key="2">
    <source>
        <dbReference type="EMBL" id="MFC5627953.1"/>
    </source>
</evidence>
<comment type="caution">
    <text evidence="2">The sequence shown here is derived from an EMBL/GenBank/DDBJ whole genome shotgun (WGS) entry which is preliminary data.</text>
</comment>
<dbReference type="RefSeq" id="WP_270896123.1">
    <property type="nucleotide sequence ID" value="NZ_JBHSPF010000015.1"/>
</dbReference>
<protein>
    <submittedName>
        <fullName evidence="2">Amphi-Trp domain-containing protein</fullName>
    </submittedName>
</protein>
<gene>
    <name evidence="2" type="ORF">ACFPTR_03465</name>
</gene>
<proteinExistence type="predicted"/>
<keyword evidence="3" id="KW-1185">Reference proteome</keyword>
<dbReference type="EMBL" id="JBHSPF010000015">
    <property type="protein sequence ID" value="MFC5627953.1"/>
    <property type="molecule type" value="Genomic_DNA"/>
</dbReference>
<feature type="domain" description="Amphi-Trp" evidence="1">
    <location>
        <begin position="9"/>
        <end position="89"/>
    </location>
</feature>
<dbReference type="InterPro" id="IPR027598">
    <property type="entry name" value="Amphi-Trp_dom"/>
</dbReference>
<dbReference type="Pfam" id="PF20068">
    <property type="entry name" value="Amphi-Trp"/>
    <property type="match status" value="1"/>
</dbReference>
<name>A0ABW0U4Q7_9BACI</name>
<evidence type="ECO:0000259" key="1">
    <source>
        <dbReference type="Pfam" id="PF20068"/>
    </source>
</evidence>
<dbReference type="NCBIfam" id="TIGR04354">
    <property type="entry name" value="amphi-Trp"/>
    <property type="match status" value="1"/>
</dbReference>
<reference evidence="3" key="1">
    <citation type="journal article" date="2019" name="Int. J. Syst. Evol. Microbiol.">
        <title>The Global Catalogue of Microorganisms (GCM) 10K type strain sequencing project: providing services to taxonomists for standard genome sequencing and annotation.</title>
        <authorList>
            <consortium name="The Broad Institute Genomics Platform"/>
            <consortium name="The Broad Institute Genome Sequencing Center for Infectious Disease"/>
            <person name="Wu L."/>
            <person name="Ma J."/>
        </authorList>
    </citation>
    <scope>NUCLEOTIDE SEQUENCE [LARGE SCALE GENOMIC DNA]</scope>
    <source>
        <strain evidence="3">CGMCC 1.15790</strain>
    </source>
</reference>
<sequence length="91" mass="10872">MREQRPNTNILLKHEEKQSYTEFADILETIAKKIREEKKFTMVQDGKPVEVNLADMLKVEYEYKTKGDKHSFEIEFDWYEGEKGPSKMEIL</sequence>
<dbReference type="Proteomes" id="UP001596143">
    <property type="component" value="Unassembled WGS sequence"/>
</dbReference>
<organism evidence="2 3">
    <name type="scientific">Aliibacillus thermotolerans</name>
    <dbReference type="NCBI Taxonomy" id="1834418"/>
    <lineage>
        <taxon>Bacteria</taxon>
        <taxon>Bacillati</taxon>
        <taxon>Bacillota</taxon>
        <taxon>Bacilli</taxon>
        <taxon>Bacillales</taxon>
        <taxon>Bacillaceae</taxon>
        <taxon>Aliibacillus</taxon>
    </lineage>
</organism>
<accession>A0ABW0U4Q7</accession>